<dbReference type="Proteomes" id="UP000002495">
    <property type="component" value="Chromosome"/>
</dbReference>
<dbReference type="eggNOG" id="COG0177">
    <property type="taxonomic scope" value="Bacteria"/>
</dbReference>
<dbReference type="STRING" id="235279.HH_1286"/>
<evidence type="ECO:0000313" key="1">
    <source>
        <dbReference type="EMBL" id="AAP77883.1"/>
    </source>
</evidence>
<organism evidence="1 2">
    <name type="scientific">Helicobacter hepaticus (strain ATCC 51449 / 3B1)</name>
    <dbReference type="NCBI Taxonomy" id="235279"/>
    <lineage>
        <taxon>Bacteria</taxon>
        <taxon>Pseudomonadati</taxon>
        <taxon>Campylobacterota</taxon>
        <taxon>Epsilonproteobacteria</taxon>
        <taxon>Campylobacterales</taxon>
        <taxon>Helicobacteraceae</taxon>
        <taxon>Helicobacter</taxon>
    </lineage>
</organism>
<evidence type="ECO:0000313" key="2">
    <source>
        <dbReference type="Proteomes" id="UP000002495"/>
    </source>
</evidence>
<dbReference type="RefSeq" id="WP_011116126.1">
    <property type="nucleotide sequence ID" value="NC_004917.1"/>
</dbReference>
<reference evidence="1 2" key="1">
    <citation type="journal article" date="2003" name="Proc. Natl. Acad. Sci. U.S.A.">
        <title>The complete genome sequence of the carcinogenic bacterium Helicobacter hepaticus.</title>
        <authorList>
            <person name="Suerbaum S."/>
            <person name="Josenhans C."/>
            <person name="Sterzenbach T."/>
            <person name="Drescher B."/>
            <person name="Brandt P."/>
            <person name="Bell M."/>
            <person name="Droege M."/>
            <person name="Fartmann B."/>
            <person name="Fischer H.-P."/>
            <person name="Ge Z."/>
            <person name="Hoerster A."/>
            <person name="Holland R."/>
            <person name="Klein K."/>
            <person name="Koenig J."/>
            <person name="Macko L."/>
            <person name="Mendz G.L."/>
            <person name="Nyakatura G."/>
            <person name="Schauer D.B."/>
            <person name="Shen Z."/>
            <person name="Weber J."/>
            <person name="Frosch M."/>
            <person name="Fox J.G."/>
        </authorList>
    </citation>
    <scope>NUCLEOTIDE SEQUENCE [LARGE SCALE GENOMIC DNA]</scope>
    <source>
        <strain evidence="2">ATCC 51449 / 3B1</strain>
    </source>
</reference>
<sequence length="283" mass="32588">MKKLKAMLDAHYMLKNTSQEINAQNPDPLLVAKKYQHTPYFAEIALICALLSYGNAKAIVQMLQKLDFSLLHSRTKIRNATFPYYRFQTSADIQNIFESVACMLENGGLLTYFLKAYKNPPAHFALWHQSANKNHARILYSIYHCIDALYSFLCKDTKSKGLHFAFGTSYSVHINTYGAFPTGACALKRWNMLLRWLVRKDEIDIGCWQEHIPTSHLILPLDTHTFKLCLKLKILKRKSYDLQSALQATDTLCMLNPNDPISYDFALYRIGQSKQDICEDLFI</sequence>
<protein>
    <recommendedName>
        <fullName evidence="3">TIGR02757 family protein</fullName>
    </recommendedName>
</protein>
<proteinExistence type="predicted"/>
<keyword evidence="2" id="KW-1185">Reference proteome</keyword>
<dbReference type="EMBL" id="AE017125">
    <property type="protein sequence ID" value="AAP77883.1"/>
    <property type="molecule type" value="Genomic_DNA"/>
</dbReference>
<dbReference type="NCBIfam" id="TIGR02757">
    <property type="entry name" value="TIGR02757 family protein"/>
    <property type="match status" value="1"/>
</dbReference>
<dbReference type="HOGENOM" id="CLU_064298_0_0_7"/>
<name>Q7VGN4_HELHP</name>
<dbReference type="Pfam" id="PF09674">
    <property type="entry name" value="DUF2400"/>
    <property type="match status" value="1"/>
</dbReference>
<evidence type="ECO:0008006" key="3">
    <source>
        <dbReference type="Google" id="ProtNLM"/>
    </source>
</evidence>
<dbReference type="AlphaFoldDB" id="Q7VGN4"/>
<dbReference type="KEGG" id="hhe:HH_1286"/>
<gene>
    <name evidence="1" type="ordered locus">HH_1286</name>
</gene>
<dbReference type="InterPro" id="IPR014127">
    <property type="entry name" value="CHP02757"/>
</dbReference>
<accession>Q7VGN4</accession>